<dbReference type="Proteomes" id="UP000016933">
    <property type="component" value="Unassembled WGS sequence"/>
</dbReference>
<reference evidence="7" key="1">
    <citation type="journal article" date="2012" name="PLoS Genet.">
        <title>The genomes of the fungal plant pathogens Cladosporium fulvum and Dothistroma septosporum reveal adaptation to different hosts and lifestyles but also signatures of common ancestry.</title>
        <authorList>
            <person name="de Wit P.J.G.M."/>
            <person name="van der Burgt A."/>
            <person name="Oekmen B."/>
            <person name="Stergiopoulos I."/>
            <person name="Abd-Elsalam K.A."/>
            <person name="Aerts A.L."/>
            <person name="Bahkali A.H."/>
            <person name="Beenen H.G."/>
            <person name="Chettri P."/>
            <person name="Cox M.P."/>
            <person name="Datema E."/>
            <person name="de Vries R.P."/>
            <person name="Dhillon B."/>
            <person name="Ganley A.R."/>
            <person name="Griffiths S.A."/>
            <person name="Guo Y."/>
            <person name="Hamelin R.C."/>
            <person name="Henrissat B."/>
            <person name="Kabir M.S."/>
            <person name="Jashni M.K."/>
            <person name="Kema G."/>
            <person name="Klaubauf S."/>
            <person name="Lapidus A."/>
            <person name="Levasseur A."/>
            <person name="Lindquist E."/>
            <person name="Mehrabi R."/>
            <person name="Ohm R.A."/>
            <person name="Owen T.J."/>
            <person name="Salamov A."/>
            <person name="Schwelm A."/>
            <person name="Schijlen E."/>
            <person name="Sun H."/>
            <person name="van den Burg H.A."/>
            <person name="van Ham R.C.H.J."/>
            <person name="Zhang S."/>
            <person name="Goodwin S.B."/>
            <person name="Grigoriev I.V."/>
            <person name="Collemare J."/>
            <person name="Bradshaw R.E."/>
        </authorList>
    </citation>
    <scope>NUCLEOTIDE SEQUENCE [LARGE SCALE GENOMIC DNA]</scope>
    <source>
        <strain evidence="7">NZE10 / CBS 128990</strain>
    </source>
</reference>
<accession>N1PDV8</accession>
<protein>
    <recommendedName>
        <fullName evidence="8">Ureidoglycolate hydrolase-like protein</fullName>
    </recommendedName>
</protein>
<evidence type="ECO:0008006" key="8">
    <source>
        <dbReference type="Google" id="ProtNLM"/>
    </source>
</evidence>
<feature type="compositionally biased region" description="Polar residues" evidence="5">
    <location>
        <begin position="279"/>
        <end position="288"/>
    </location>
</feature>
<evidence type="ECO:0000256" key="5">
    <source>
        <dbReference type="SAM" id="MobiDB-lite"/>
    </source>
</evidence>
<keyword evidence="3" id="KW-0456">Lyase</keyword>
<dbReference type="InterPro" id="IPR011051">
    <property type="entry name" value="RmlC_Cupin_sf"/>
</dbReference>
<dbReference type="OrthoDB" id="10266039at2759"/>
<dbReference type="AlphaFoldDB" id="N1PDV8"/>
<dbReference type="GO" id="GO:0004848">
    <property type="term" value="F:ureidoglycolate hydrolase activity"/>
    <property type="evidence" value="ECO:0007669"/>
    <property type="project" value="InterPro"/>
</dbReference>
<evidence type="ECO:0000256" key="2">
    <source>
        <dbReference type="ARBA" id="ARBA00022631"/>
    </source>
</evidence>
<reference evidence="6 7" key="2">
    <citation type="journal article" date="2012" name="PLoS Pathog.">
        <title>Diverse lifestyles and strategies of plant pathogenesis encoded in the genomes of eighteen Dothideomycetes fungi.</title>
        <authorList>
            <person name="Ohm R.A."/>
            <person name="Feau N."/>
            <person name="Henrissat B."/>
            <person name="Schoch C.L."/>
            <person name="Horwitz B.A."/>
            <person name="Barry K.W."/>
            <person name="Condon B.J."/>
            <person name="Copeland A.C."/>
            <person name="Dhillon B."/>
            <person name="Glaser F."/>
            <person name="Hesse C.N."/>
            <person name="Kosti I."/>
            <person name="LaButti K."/>
            <person name="Lindquist E.A."/>
            <person name="Lucas S."/>
            <person name="Salamov A.A."/>
            <person name="Bradshaw R.E."/>
            <person name="Ciuffetti L."/>
            <person name="Hamelin R.C."/>
            <person name="Kema G.H.J."/>
            <person name="Lawrence C."/>
            <person name="Scott J.A."/>
            <person name="Spatafora J.W."/>
            <person name="Turgeon B.G."/>
            <person name="de Wit P.J.G.M."/>
            <person name="Zhong S."/>
            <person name="Goodwin S.B."/>
            <person name="Grigoriev I.V."/>
        </authorList>
    </citation>
    <scope>NUCLEOTIDE SEQUENCE [LARGE SCALE GENOMIC DNA]</scope>
    <source>
        <strain evidence="7">NZE10 / CBS 128990</strain>
    </source>
</reference>
<dbReference type="HOGENOM" id="CLU_070848_0_0_1"/>
<comment type="subunit">
    <text evidence="1">Homodimer.</text>
</comment>
<dbReference type="eggNOG" id="ENOG502S1JQ">
    <property type="taxonomic scope" value="Eukaryota"/>
</dbReference>
<dbReference type="GO" id="GO:0000256">
    <property type="term" value="P:allantoin catabolic process"/>
    <property type="evidence" value="ECO:0007669"/>
    <property type="project" value="InterPro"/>
</dbReference>
<gene>
    <name evidence="6" type="ORF">DOTSEDRAFT_74604</name>
</gene>
<dbReference type="Gene3D" id="2.60.120.480">
    <property type="entry name" value="Ureidoglycolate hydrolase"/>
    <property type="match status" value="1"/>
</dbReference>
<feature type="compositionally biased region" description="Polar residues" evidence="5">
    <location>
        <begin position="177"/>
        <end position="189"/>
    </location>
</feature>
<dbReference type="PANTHER" id="PTHR21221:SF1">
    <property type="entry name" value="UREIDOGLYCOLATE LYASE"/>
    <property type="match status" value="1"/>
</dbReference>
<dbReference type="InterPro" id="IPR047233">
    <property type="entry name" value="UAH_cupin"/>
</dbReference>
<dbReference type="InterPro" id="IPR007247">
    <property type="entry name" value="Ureidogly_lyase"/>
</dbReference>
<dbReference type="STRING" id="675120.N1PDV8"/>
<keyword evidence="7" id="KW-1185">Reference proteome</keyword>
<dbReference type="Pfam" id="PF04115">
    <property type="entry name" value="Ureidogly_lyase"/>
    <property type="match status" value="1"/>
</dbReference>
<dbReference type="GO" id="GO:0006144">
    <property type="term" value="P:purine nucleobase metabolic process"/>
    <property type="evidence" value="ECO:0007669"/>
    <property type="project" value="UniProtKB-KW"/>
</dbReference>
<dbReference type="OMA" id="DCQEVAF"/>
<feature type="region of interest" description="Disordered" evidence="5">
    <location>
        <begin position="143"/>
        <end position="207"/>
    </location>
</feature>
<evidence type="ECO:0000256" key="1">
    <source>
        <dbReference type="ARBA" id="ARBA00011738"/>
    </source>
</evidence>
<evidence type="ECO:0000313" key="6">
    <source>
        <dbReference type="EMBL" id="EME39755.1"/>
    </source>
</evidence>
<dbReference type="GO" id="GO:0050385">
    <property type="term" value="F:ureidoglycolate lyase activity"/>
    <property type="evidence" value="ECO:0007669"/>
    <property type="project" value="UniProtKB-EC"/>
</dbReference>
<organism evidence="6 7">
    <name type="scientific">Dothistroma septosporum (strain NZE10 / CBS 128990)</name>
    <name type="common">Red band needle blight fungus</name>
    <name type="synonym">Mycosphaerella pini</name>
    <dbReference type="NCBI Taxonomy" id="675120"/>
    <lineage>
        <taxon>Eukaryota</taxon>
        <taxon>Fungi</taxon>
        <taxon>Dikarya</taxon>
        <taxon>Ascomycota</taxon>
        <taxon>Pezizomycotina</taxon>
        <taxon>Dothideomycetes</taxon>
        <taxon>Dothideomycetidae</taxon>
        <taxon>Mycosphaerellales</taxon>
        <taxon>Mycosphaerellaceae</taxon>
        <taxon>Dothistroma</taxon>
    </lineage>
</organism>
<evidence type="ECO:0000256" key="4">
    <source>
        <dbReference type="ARBA" id="ARBA00047684"/>
    </source>
</evidence>
<proteinExistence type="predicted"/>
<keyword evidence="2" id="KW-0659">Purine metabolism</keyword>
<feature type="region of interest" description="Disordered" evidence="5">
    <location>
        <begin position="271"/>
        <end position="320"/>
    </location>
</feature>
<dbReference type="CDD" id="cd20298">
    <property type="entry name" value="cupin_UAH"/>
    <property type="match status" value="1"/>
</dbReference>
<feature type="compositionally biased region" description="Basic and acidic residues" evidence="5">
    <location>
        <begin position="297"/>
        <end position="311"/>
    </location>
</feature>
<feature type="compositionally biased region" description="Basic and acidic residues" evidence="5">
    <location>
        <begin position="193"/>
        <end position="203"/>
    </location>
</feature>
<evidence type="ECO:0000313" key="7">
    <source>
        <dbReference type="Proteomes" id="UP000016933"/>
    </source>
</evidence>
<evidence type="ECO:0000256" key="3">
    <source>
        <dbReference type="ARBA" id="ARBA00023239"/>
    </source>
</evidence>
<dbReference type="EMBL" id="KB446544">
    <property type="protein sequence ID" value="EME39755.1"/>
    <property type="molecule type" value="Genomic_DNA"/>
</dbReference>
<sequence length="320" mass="35353">MAPATLKTEGSISSPSILASSSLNSIDFAPFGEVLENPATHPDHGETKLKNVIANQGTATKWLDVTHMENWYTMAPSRKPAKSVVNMFVCKSRKLEDMEGRRVFPVKVLERHPFTPQTFIPLGVSAEDNATRYLIIVAPTLKSTQRDRDDRQQPYPAERPKRARSLKDRLLGARPNPFTNDHIPTTTPSPADLGRERRPKGPGEPDLQNIRAFIARGDQAVTYGPGTWHAPMVVLGNKDIDFVVVQYANGVGIEDCQEVDVREDIAVDVNDSGDKQGASIESEQSLFAHNSYGVEQGKTKSEKTKSEDEASKLGYMRAKL</sequence>
<dbReference type="SUPFAM" id="SSF51182">
    <property type="entry name" value="RmlC-like cupins"/>
    <property type="match status" value="1"/>
</dbReference>
<comment type="catalytic activity">
    <reaction evidence="4">
        <text>(S)-ureidoglycolate = urea + glyoxylate</text>
        <dbReference type="Rhea" id="RHEA:11304"/>
        <dbReference type="ChEBI" id="CHEBI:16199"/>
        <dbReference type="ChEBI" id="CHEBI:36655"/>
        <dbReference type="ChEBI" id="CHEBI:57296"/>
        <dbReference type="EC" id="4.3.2.3"/>
    </reaction>
</comment>
<dbReference type="InterPro" id="IPR024060">
    <property type="entry name" value="Ureidoglycolate_lyase_dom_sf"/>
</dbReference>
<dbReference type="PANTHER" id="PTHR21221">
    <property type="entry name" value="UREIDOGLYCOLATE HYDROLASE"/>
    <property type="match status" value="1"/>
</dbReference>
<name>N1PDV8_DOTSN</name>